<sequence length="105" mass="11993">MTPSSTRLVQSSLGVASVIYIRALHELYDTQRFSGDVSSYEARLIEGESELPRRREVLYLLALVSAQAGAYVSTLTVHKQIVPHRVFRYCGIPLPWTTKSWRRRV</sequence>
<accession>A0AAV7W1N4</accession>
<name>A0AAV7W1N4_PLEWA</name>
<gene>
    <name evidence="1" type="ORF">NDU88_001903</name>
</gene>
<evidence type="ECO:0000313" key="2">
    <source>
        <dbReference type="Proteomes" id="UP001066276"/>
    </source>
</evidence>
<dbReference type="Proteomes" id="UP001066276">
    <property type="component" value="Chromosome 1_2"/>
</dbReference>
<proteinExistence type="predicted"/>
<dbReference type="EMBL" id="JANPWB010000002">
    <property type="protein sequence ID" value="KAJ1206498.1"/>
    <property type="molecule type" value="Genomic_DNA"/>
</dbReference>
<organism evidence="1 2">
    <name type="scientific">Pleurodeles waltl</name>
    <name type="common">Iberian ribbed newt</name>
    <dbReference type="NCBI Taxonomy" id="8319"/>
    <lineage>
        <taxon>Eukaryota</taxon>
        <taxon>Metazoa</taxon>
        <taxon>Chordata</taxon>
        <taxon>Craniata</taxon>
        <taxon>Vertebrata</taxon>
        <taxon>Euteleostomi</taxon>
        <taxon>Amphibia</taxon>
        <taxon>Batrachia</taxon>
        <taxon>Caudata</taxon>
        <taxon>Salamandroidea</taxon>
        <taxon>Salamandridae</taxon>
        <taxon>Pleurodelinae</taxon>
        <taxon>Pleurodeles</taxon>
    </lineage>
</organism>
<evidence type="ECO:0000313" key="1">
    <source>
        <dbReference type="EMBL" id="KAJ1206498.1"/>
    </source>
</evidence>
<comment type="caution">
    <text evidence="1">The sequence shown here is derived from an EMBL/GenBank/DDBJ whole genome shotgun (WGS) entry which is preliminary data.</text>
</comment>
<keyword evidence="2" id="KW-1185">Reference proteome</keyword>
<protein>
    <submittedName>
        <fullName evidence="1">Uncharacterized protein</fullName>
    </submittedName>
</protein>
<reference evidence="1" key="1">
    <citation type="journal article" date="2022" name="bioRxiv">
        <title>Sequencing and chromosome-scale assembly of the giantPleurodeles waltlgenome.</title>
        <authorList>
            <person name="Brown T."/>
            <person name="Elewa A."/>
            <person name="Iarovenko S."/>
            <person name="Subramanian E."/>
            <person name="Araus A.J."/>
            <person name="Petzold A."/>
            <person name="Susuki M."/>
            <person name="Suzuki K.-i.T."/>
            <person name="Hayashi T."/>
            <person name="Toyoda A."/>
            <person name="Oliveira C."/>
            <person name="Osipova E."/>
            <person name="Leigh N.D."/>
            <person name="Simon A."/>
            <person name="Yun M.H."/>
        </authorList>
    </citation>
    <scope>NUCLEOTIDE SEQUENCE</scope>
    <source>
        <strain evidence="1">20211129_DDA</strain>
        <tissue evidence="1">Liver</tissue>
    </source>
</reference>
<dbReference type="AlphaFoldDB" id="A0AAV7W1N4"/>